<dbReference type="SUPFAM" id="SSF53613">
    <property type="entry name" value="Ribokinase-like"/>
    <property type="match status" value="1"/>
</dbReference>
<reference evidence="5 8" key="2">
    <citation type="submission" date="2020-12" db="EMBL/GenBank/DDBJ databases">
        <title>FDA dAtabase for Regulatory Grade micrObial Sequences (FDA-ARGOS): Supporting development and validation of Infectious Disease Dx tests.</title>
        <authorList>
            <person name="Sproer C."/>
            <person name="Gronow S."/>
            <person name="Severitt S."/>
            <person name="Schroder I."/>
            <person name="Tallon L."/>
            <person name="Sadzewicz L."/>
            <person name="Zhao X."/>
            <person name="Boylan J."/>
            <person name="Ott S."/>
            <person name="Bowen H."/>
            <person name="Vavikolanu K."/>
            <person name="Mehta A."/>
            <person name="Aluvathingal J."/>
            <person name="Nadendla S."/>
            <person name="Lowell S."/>
            <person name="Myers T."/>
            <person name="Yan Y."/>
            <person name="Sichtig H."/>
        </authorList>
    </citation>
    <scope>NUCLEOTIDE SEQUENCE [LARGE SCALE GENOMIC DNA]</scope>
    <source>
        <strain evidence="5 8">FDAARGOS_872</strain>
    </source>
</reference>
<keyword evidence="8" id="KW-1185">Reference proteome</keyword>
<dbReference type="InterPro" id="IPR011611">
    <property type="entry name" value="PfkB_dom"/>
</dbReference>
<dbReference type="InterPro" id="IPR029056">
    <property type="entry name" value="Ribokinase-like"/>
</dbReference>
<proteinExistence type="inferred from homology"/>
<evidence type="ECO:0000256" key="3">
    <source>
        <dbReference type="ARBA" id="ARBA00022777"/>
    </source>
</evidence>
<sequence>MSEQLKEVLICGSLAFDTITRFDGYFKDHIKPESIHSLSVSFLVPSMRKEFGGCAGNIAYNLKLLGGSPVPVAAVGRDFGDYQQHFTDLGIDQRGIQIIDEVFTAQCHITTDLSGNQIAAFHPGAMSLAAENDISQEKAVWAIVAPDAKDAMFKHAQRLQAAGIPFIFDLGQAMPLFDGEDLLKMISMARVLTANDYEMRVIEERTGKRVEELAEGLEAVIETRGAEGSILYHEGQKITIKPVPAVAIEDPTGCGDSHRAGVLYGLASGWSWEDNARLGNVMGSIKIASDGPQNHRPSLDDIQRIFIDNYDSNPWA</sequence>
<dbReference type="EMBL" id="CP065725">
    <property type="protein sequence ID" value="QPT40945.1"/>
    <property type="molecule type" value="Genomic_DNA"/>
</dbReference>
<name>A0A378XGH6_9BURK</name>
<keyword evidence="3 6" id="KW-0418">Kinase</keyword>
<dbReference type="PANTHER" id="PTHR43085:SF46">
    <property type="entry name" value="ADENOSINE KINASE"/>
    <property type="match status" value="1"/>
</dbReference>
<evidence type="ECO:0000259" key="4">
    <source>
        <dbReference type="Pfam" id="PF00294"/>
    </source>
</evidence>
<dbReference type="InterPro" id="IPR050306">
    <property type="entry name" value="PfkB_Carbo_kinase"/>
</dbReference>
<protein>
    <submittedName>
        <fullName evidence="6">Adenosine kinase</fullName>
        <ecNumber evidence="6">2.7.1.20</ecNumber>
    </submittedName>
    <submittedName>
        <fullName evidence="5">Carbohydrate kinase family protein</fullName>
    </submittedName>
</protein>
<dbReference type="RefSeq" id="WP_018573881.1">
    <property type="nucleotide sequence ID" value="NZ_CP065725.1"/>
</dbReference>
<feature type="domain" description="Carbohydrate kinase PfkB" evidence="4">
    <location>
        <begin position="35"/>
        <end position="297"/>
    </location>
</feature>
<gene>
    <name evidence="6" type="primary">adoK</name>
    <name evidence="5" type="ORF">I6G29_05145</name>
    <name evidence="6" type="ORF">NCTC11997_01083</name>
</gene>
<evidence type="ECO:0000313" key="8">
    <source>
        <dbReference type="Proteomes" id="UP000594903"/>
    </source>
</evidence>
<dbReference type="CDD" id="cd01942">
    <property type="entry name" value="ribokinase_group_A"/>
    <property type="match status" value="1"/>
</dbReference>
<accession>A0A378XGH6</accession>
<evidence type="ECO:0000256" key="1">
    <source>
        <dbReference type="ARBA" id="ARBA00010688"/>
    </source>
</evidence>
<comment type="similarity">
    <text evidence="1">Belongs to the carbohydrate kinase PfkB family.</text>
</comment>
<dbReference type="GO" id="GO:0004001">
    <property type="term" value="F:adenosine kinase activity"/>
    <property type="evidence" value="ECO:0007669"/>
    <property type="project" value="UniProtKB-EC"/>
</dbReference>
<evidence type="ECO:0000313" key="7">
    <source>
        <dbReference type="Proteomes" id="UP000254603"/>
    </source>
</evidence>
<keyword evidence="2 6" id="KW-0808">Transferase</keyword>
<evidence type="ECO:0000313" key="6">
    <source>
        <dbReference type="EMBL" id="SUA53252.1"/>
    </source>
</evidence>
<dbReference type="Proteomes" id="UP000594903">
    <property type="component" value="Chromosome"/>
</dbReference>
<reference evidence="6 7" key="1">
    <citation type="submission" date="2018-06" db="EMBL/GenBank/DDBJ databases">
        <authorList>
            <consortium name="Pathogen Informatics"/>
            <person name="Doyle S."/>
        </authorList>
    </citation>
    <scope>NUCLEOTIDE SEQUENCE [LARGE SCALE GENOMIC DNA]</scope>
    <source>
        <strain evidence="6 7">NCTC11997</strain>
    </source>
</reference>
<dbReference type="AlphaFoldDB" id="A0A378XGH6"/>
<dbReference type="PROSITE" id="PS00583">
    <property type="entry name" value="PFKB_KINASES_1"/>
    <property type="match status" value="1"/>
</dbReference>
<dbReference type="EC" id="2.7.1.20" evidence="6"/>
<dbReference type="OrthoDB" id="9779730at2"/>
<dbReference type="Pfam" id="PF00294">
    <property type="entry name" value="PfkB"/>
    <property type="match status" value="1"/>
</dbReference>
<evidence type="ECO:0000256" key="2">
    <source>
        <dbReference type="ARBA" id="ARBA00022679"/>
    </source>
</evidence>
<evidence type="ECO:0000313" key="5">
    <source>
        <dbReference type="EMBL" id="QPT40945.1"/>
    </source>
</evidence>
<dbReference type="Proteomes" id="UP000254603">
    <property type="component" value="Unassembled WGS sequence"/>
</dbReference>
<dbReference type="EMBL" id="UGSB01000001">
    <property type="protein sequence ID" value="SUA53252.1"/>
    <property type="molecule type" value="Genomic_DNA"/>
</dbReference>
<dbReference type="PANTHER" id="PTHR43085">
    <property type="entry name" value="HEXOKINASE FAMILY MEMBER"/>
    <property type="match status" value="1"/>
</dbReference>
<organism evidence="6 7">
    <name type="scientific">Oligella ureolytica</name>
    <dbReference type="NCBI Taxonomy" id="90244"/>
    <lineage>
        <taxon>Bacteria</taxon>
        <taxon>Pseudomonadati</taxon>
        <taxon>Pseudomonadota</taxon>
        <taxon>Betaproteobacteria</taxon>
        <taxon>Burkholderiales</taxon>
        <taxon>Alcaligenaceae</taxon>
        <taxon>Oligella</taxon>
    </lineage>
</organism>
<dbReference type="Gene3D" id="3.40.1190.20">
    <property type="match status" value="1"/>
</dbReference>
<dbReference type="STRING" id="1122619.GCA_000373745_00704"/>
<dbReference type="InterPro" id="IPR002173">
    <property type="entry name" value="Carboh/pur_kinase_PfkB_CS"/>
</dbReference>